<feature type="signal peptide" evidence="1">
    <location>
        <begin position="1"/>
        <end position="21"/>
    </location>
</feature>
<sequence length="241" mass="25659">MKKSLVALFLGVMLAFAPASASAMRAISDHALKFLTGQAGMSDEAQAVVEQTKIYISAITNGRTSEIMQTSWDGGVSDILGNTGVGFTGDMFSSILQSLTGTDATSGQNSGLVSSYGETSPESQALTGVSYRYVNTVNPETGIEDLFITHYMTITEGRCPILSEMLTYNNKALNLGLSSTHVEGIVVGMPTFEIHHTSHSYDVGLLNQPDASNSDKHYLQFSQGPTTQATLGGIIEVTTRE</sequence>
<evidence type="ECO:0000313" key="3">
    <source>
        <dbReference type="Proteomes" id="UP001320148"/>
    </source>
</evidence>
<name>A0ABN6F0S6_9BACT</name>
<reference evidence="2 3" key="1">
    <citation type="submission" date="2021-02" db="EMBL/GenBank/DDBJ databases">
        <title>Complete genome of Desulfoluna sp. strain ASN36.</title>
        <authorList>
            <person name="Takahashi A."/>
            <person name="Kojima H."/>
            <person name="Fukui M."/>
        </authorList>
    </citation>
    <scope>NUCLEOTIDE SEQUENCE [LARGE SCALE GENOMIC DNA]</scope>
    <source>
        <strain evidence="2 3">ASN36</strain>
    </source>
</reference>
<protein>
    <submittedName>
        <fullName evidence="2">Uncharacterized protein</fullName>
    </submittedName>
</protein>
<gene>
    <name evidence="2" type="ORF">DSLASN_11960</name>
</gene>
<dbReference type="EMBL" id="AP024488">
    <property type="protein sequence ID" value="BCS95564.1"/>
    <property type="molecule type" value="Genomic_DNA"/>
</dbReference>
<organism evidence="2 3">
    <name type="scientific">Desulfoluna limicola</name>
    <dbReference type="NCBI Taxonomy" id="2810562"/>
    <lineage>
        <taxon>Bacteria</taxon>
        <taxon>Pseudomonadati</taxon>
        <taxon>Thermodesulfobacteriota</taxon>
        <taxon>Desulfobacteria</taxon>
        <taxon>Desulfobacterales</taxon>
        <taxon>Desulfolunaceae</taxon>
        <taxon>Desulfoluna</taxon>
    </lineage>
</organism>
<feature type="chain" id="PRO_5047082300" evidence="1">
    <location>
        <begin position="22"/>
        <end position="241"/>
    </location>
</feature>
<evidence type="ECO:0000256" key="1">
    <source>
        <dbReference type="SAM" id="SignalP"/>
    </source>
</evidence>
<accession>A0ABN6F0S6</accession>
<evidence type="ECO:0000313" key="2">
    <source>
        <dbReference type="EMBL" id="BCS95564.1"/>
    </source>
</evidence>
<keyword evidence="3" id="KW-1185">Reference proteome</keyword>
<proteinExistence type="predicted"/>
<dbReference type="Proteomes" id="UP001320148">
    <property type="component" value="Chromosome"/>
</dbReference>
<dbReference type="RefSeq" id="WP_236891804.1">
    <property type="nucleotide sequence ID" value="NZ_AP024488.1"/>
</dbReference>
<keyword evidence="1" id="KW-0732">Signal</keyword>